<evidence type="ECO:0000313" key="2">
    <source>
        <dbReference type="Proteomes" id="UP001148629"/>
    </source>
</evidence>
<accession>A0ACC1SG39</accession>
<proteinExistence type="predicted"/>
<evidence type="ECO:0000313" key="1">
    <source>
        <dbReference type="EMBL" id="KAJ3538999.1"/>
    </source>
</evidence>
<name>A0ACC1SG39_9HYPO</name>
<keyword evidence="2" id="KW-1185">Reference proteome</keyword>
<comment type="caution">
    <text evidence="1">The sequence shown here is derived from an EMBL/GenBank/DDBJ whole genome shotgun (WGS) entry which is preliminary data.</text>
</comment>
<dbReference type="EMBL" id="JANRMS010000485">
    <property type="protein sequence ID" value="KAJ3538999.1"/>
    <property type="molecule type" value="Genomic_DNA"/>
</dbReference>
<sequence>MSDSKHISSETVREYVAEFARWRASQPIPILEEPSTPEGREIESGECRLPKEARKASTSYHKRHANFNGRFGFLNLTTVSMQSQQRRNRDYPSFLHPVYLLQMKGKVQSSKTDKDSQIARAEQTRAVLTQRLRSDPQPLSTTRYCSAMMHHFRGERQLPEPADEMLARRTYVDLAMAYTSGVAPLYQVNKPPFTIEAPGYDKKPNETIPRRHPKARDGLIDRPAEDVYTVFDIVRRSARLYGDRNAVGSRKLIKLHKEIQKVEKQVDGQTKQIDKEWSFFELSSYSFLTYKEYETLCLEIGSGLRKLGLTQQDKMFLFATTSVQWISMSHGCASRSIPIVTAYDSLGESGVQHSLGQTQAKALYVDPHLLKTAAEPLRNSSVTTVIVNDSCIFANGHEIQDFKESHKEFNVLTFEELRKIGKENMVDAVPAKPSDLYCIMYTSGSGGVPKGVRITHRSLVASVSGLYTCAGECVTPEDVLLAYLPLAHVLELALENLGMFVGGTVGYGSPRTLADSSVRNCAGDMRELRPTVMPGVPQVWETIKKGIIARLESSLVLRALFWGAYNFKSFIISHKLPGACVLDNIVFGKIRELAGARVRFTFNGGSAISEDTKHLLSMALGPMLEGYGLTESCATGSLGSPLQFSSTSIGPIPGSIDVKLVSIPEHGYFADSKLPQGEVWIKGAPVMVGYYDNEEETNATLTDDGWLKTGDVGEFDADGHLRIIDRIKNLIKMQGGEYVALEKLESIYRGVQGVANVMIYADSQHTRPIAVVMPDDKALVGIARGLDVDEKDMHTDTKVHDAILKGLQTTGRRAGLSSIEIVAGVLITHEEWTPSNGLVTATQKLNRRALRERFEIPVAMAVLRSLAILALALGAKAVTYNTFDGPGFPACQDVAAIHNATSVKDIQNIVQDAIQAGQRVRASGKAHMWYDTMCSDDPNTVIIRTEQVNNIYDLDLEAGTVMLEAGVTFLQLADYLHQRGASAGYTLVNWNITLAGCVAMGAHRSSIREDSMVAAGVLAMDIIDGNGELRHLERDDSDEWLAASTSLGLLGVIVRMKLDEAEVLDGDIYGMISPYATANFWWWPHKKKFHWRYYDVVPTNKSDQEGFQNTFSVTQLEAGSISALWNTGKGIALSNLLAEEILFGQWERPNFREKTTNEPITEWPVYGWNYDVLIGGLYPDQRPVWDYGIHGYTLELAFPITQANAMLKRVRQLFDAEAKKLKPMASTYRSGINIKFGRPYFDLLGQVTYGTSDGADWDKGAIMFDFPSYKPSIGDGLRYNEPFYHKLAETLIDEFPCRPHWTKNTREVFERSAKNLDPDHLARFKSVREKFDPDGIFRSVVGEAIGVY</sequence>
<protein>
    <submittedName>
        <fullName evidence="1">Uncharacterized protein</fullName>
    </submittedName>
</protein>
<reference evidence="1" key="1">
    <citation type="submission" date="2022-08" db="EMBL/GenBank/DDBJ databases">
        <title>Genome Sequence of Fusarium decemcellulare.</title>
        <authorList>
            <person name="Buettner E."/>
        </authorList>
    </citation>
    <scope>NUCLEOTIDE SEQUENCE</scope>
    <source>
        <strain evidence="1">Babe19</strain>
    </source>
</reference>
<organism evidence="1 2">
    <name type="scientific">Fusarium decemcellulare</name>
    <dbReference type="NCBI Taxonomy" id="57161"/>
    <lineage>
        <taxon>Eukaryota</taxon>
        <taxon>Fungi</taxon>
        <taxon>Dikarya</taxon>
        <taxon>Ascomycota</taxon>
        <taxon>Pezizomycotina</taxon>
        <taxon>Sordariomycetes</taxon>
        <taxon>Hypocreomycetidae</taxon>
        <taxon>Hypocreales</taxon>
        <taxon>Nectriaceae</taxon>
        <taxon>Fusarium</taxon>
        <taxon>Fusarium decemcellulare species complex</taxon>
    </lineage>
</organism>
<dbReference type="Proteomes" id="UP001148629">
    <property type="component" value="Unassembled WGS sequence"/>
</dbReference>
<gene>
    <name evidence="1" type="ORF">NM208_g5666</name>
</gene>